<dbReference type="PANTHER" id="PTHR11786:SF0">
    <property type="entry name" value="ARYLAMINE N-ACETYLTRANSFERASE 4-RELATED"/>
    <property type="match status" value="1"/>
</dbReference>
<dbReference type="EMBL" id="KV878971">
    <property type="protein sequence ID" value="OJK04154.1"/>
    <property type="molecule type" value="Genomic_DNA"/>
</dbReference>
<dbReference type="PANTHER" id="PTHR11786">
    <property type="entry name" value="N-HYDROXYARYLAMINE O-ACETYLTRANSFERASE"/>
    <property type="match status" value="1"/>
</dbReference>
<dbReference type="GO" id="GO:0016407">
    <property type="term" value="F:acetyltransferase activity"/>
    <property type="evidence" value="ECO:0007669"/>
    <property type="project" value="InterPro"/>
</dbReference>
<keyword evidence="4" id="KW-1185">Reference proteome</keyword>
<dbReference type="Gene3D" id="3.30.2140.20">
    <property type="match status" value="1"/>
</dbReference>
<dbReference type="GeneID" id="30969459"/>
<accession>A0A1L9X764</accession>
<sequence length="319" mass="36126">MAAPSTYTPDKLELYLERIGFPNATPGSRQLEYVRDSIQKRPLATLTELQRAHITSIPWGNSGLHYSAHHSISIRPACVFEKLVSRRLDGYCMENTMLFYHVLRSLGYTVYPTGGRVNTAASDASTDSRNWLFVGTTHMVLIVTIDGEKYAVDVGFGNNGPTCPLPLQHGSARVNIAPSEMRLIYDTLPEFVDQTQKVWIYQVRYTRDSTWMPMYSFSEVEFLPQDFEVMNFATSQRRTSWFTQTLVCTRMLLDDSGQGVKGLCILAGNTVKVRAAGHSEVVETLKSEDDRVKALAKWFDMHFQRHEIEGIRGLVSQIK</sequence>
<comment type="similarity">
    <text evidence="1 2">Belongs to the arylamine N-acetyltransferase family.</text>
</comment>
<organism evidence="3 4">
    <name type="scientific">Aspergillus aculeatus (strain ATCC 16872 / CBS 172.66 / WB 5094)</name>
    <dbReference type="NCBI Taxonomy" id="690307"/>
    <lineage>
        <taxon>Eukaryota</taxon>
        <taxon>Fungi</taxon>
        <taxon>Dikarya</taxon>
        <taxon>Ascomycota</taxon>
        <taxon>Pezizomycotina</taxon>
        <taxon>Eurotiomycetes</taxon>
        <taxon>Eurotiomycetidae</taxon>
        <taxon>Eurotiales</taxon>
        <taxon>Aspergillaceae</taxon>
        <taxon>Aspergillus</taxon>
        <taxon>Aspergillus subgen. Circumdati</taxon>
    </lineage>
</organism>
<dbReference type="Proteomes" id="UP000184546">
    <property type="component" value="Unassembled WGS sequence"/>
</dbReference>
<dbReference type="RefSeq" id="XP_020060493.1">
    <property type="nucleotide sequence ID" value="XM_020195645.1"/>
</dbReference>
<dbReference type="InterPro" id="IPR038765">
    <property type="entry name" value="Papain-like_cys_pep_sf"/>
</dbReference>
<dbReference type="AlphaFoldDB" id="A0A1L9X764"/>
<dbReference type="STRING" id="690307.A0A1L9X764"/>
<dbReference type="OrthoDB" id="10260017at2759"/>
<proteinExistence type="inferred from homology"/>
<dbReference type="InterPro" id="IPR001447">
    <property type="entry name" value="Arylamine_N-AcTrfase"/>
</dbReference>
<gene>
    <name evidence="3" type="ORF">ASPACDRAFT_112514</name>
</gene>
<dbReference type="VEuPathDB" id="FungiDB:ASPACDRAFT_112514"/>
<dbReference type="OMA" id="AYCFYEI"/>
<keyword evidence="2" id="KW-0012">Acyltransferase</keyword>
<evidence type="ECO:0000313" key="3">
    <source>
        <dbReference type="EMBL" id="OJK04154.1"/>
    </source>
</evidence>
<dbReference type="InterPro" id="IPR053710">
    <property type="entry name" value="Arylamine_NAT_domain_sf"/>
</dbReference>
<protein>
    <submittedName>
        <fullName evidence="3">Uncharacterized protein</fullName>
    </submittedName>
</protein>
<dbReference type="FunFam" id="3.30.2140.20:FF:000003">
    <property type="entry name" value="Arylamine N-acetyltransferase 1"/>
    <property type="match status" value="1"/>
</dbReference>
<evidence type="ECO:0000313" key="4">
    <source>
        <dbReference type="Proteomes" id="UP000184546"/>
    </source>
</evidence>
<keyword evidence="2" id="KW-0808">Transferase</keyword>
<evidence type="ECO:0000256" key="1">
    <source>
        <dbReference type="ARBA" id="ARBA00006547"/>
    </source>
</evidence>
<evidence type="ECO:0000256" key="2">
    <source>
        <dbReference type="RuleBase" id="RU003452"/>
    </source>
</evidence>
<dbReference type="SUPFAM" id="SSF54001">
    <property type="entry name" value="Cysteine proteinases"/>
    <property type="match status" value="1"/>
</dbReference>
<reference evidence="4" key="1">
    <citation type="journal article" date="2017" name="Genome Biol.">
        <title>Comparative genomics reveals high biological diversity and specific adaptations in the industrially and medically important fungal genus Aspergillus.</title>
        <authorList>
            <person name="de Vries R.P."/>
            <person name="Riley R."/>
            <person name="Wiebenga A."/>
            <person name="Aguilar-Osorio G."/>
            <person name="Amillis S."/>
            <person name="Uchima C.A."/>
            <person name="Anderluh G."/>
            <person name="Asadollahi M."/>
            <person name="Askin M."/>
            <person name="Barry K."/>
            <person name="Battaglia E."/>
            <person name="Bayram O."/>
            <person name="Benocci T."/>
            <person name="Braus-Stromeyer S.A."/>
            <person name="Caldana C."/>
            <person name="Canovas D."/>
            <person name="Cerqueira G.C."/>
            <person name="Chen F."/>
            <person name="Chen W."/>
            <person name="Choi C."/>
            <person name="Clum A."/>
            <person name="Dos Santos R.A."/>
            <person name="Damasio A.R."/>
            <person name="Diallinas G."/>
            <person name="Emri T."/>
            <person name="Fekete E."/>
            <person name="Flipphi M."/>
            <person name="Freyberg S."/>
            <person name="Gallo A."/>
            <person name="Gournas C."/>
            <person name="Habgood R."/>
            <person name="Hainaut M."/>
            <person name="Harispe M.L."/>
            <person name="Henrissat B."/>
            <person name="Hilden K.S."/>
            <person name="Hope R."/>
            <person name="Hossain A."/>
            <person name="Karabika E."/>
            <person name="Karaffa L."/>
            <person name="Karanyi Z."/>
            <person name="Krasevec N."/>
            <person name="Kuo A."/>
            <person name="Kusch H."/>
            <person name="LaButti K."/>
            <person name="Lagendijk E.L."/>
            <person name="Lapidus A."/>
            <person name="Levasseur A."/>
            <person name="Lindquist E."/>
            <person name="Lipzen A."/>
            <person name="Logrieco A.F."/>
            <person name="MacCabe A."/>
            <person name="Maekelae M.R."/>
            <person name="Malavazi I."/>
            <person name="Melin P."/>
            <person name="Meyer V."/>
            <person name="Mielnichuk N."/>
            <person name="Miskei M."/>
            <person name="Molnar A.P."/>
            <person name="Mule G."/>
            <person name="Ngan C.Y."/>
            <person name="Orejas M."/>
            <person name="Orosz E."/>
            <person name="Ouedraogo J.P."/>
            <person name="Overkamp K.M."/>
            <person name="Park H.-S."/>
            <person name="Perrone G."/>
            <person name="Piumi F."/>
            <person name="Punt P.J."/>
            <person name="Ram A.F."/>
            <person name="Ramon A."/>
            <person name="Rauscher S."/>
            <person name="Record E."/>
            <person name="Riano-Pachon D.M."/>
            <person name="Robert V."/>
            <person name="Roehrig J."/>
            <person name="Ruller R."/>
            <person name="Salamov A."/>
            <person name="Salih N.S."/>
            <person name="Samson R.A."/>
            <person name="Sandor E."/>
            <person name="Sanguinetti M."/>
            <person name="Schuetze T."/>
            <person name="Sepcic K."/>
            <person name="Shelest E."/>
            <person name="Sherlock G."/>
            <person name="Sophianopoulou V."/>
            <person name="Squina F.M."/>
            <person name="Sun H."/>
            <person name="Susca A."/>
            <person name="Todd R.B."/>
            <person name="Tsang A."/>
            <person name="Unkles S.E."/>
            <person name="van de Wiele N."/>
            <person name="van Rossen-Uffink D."/>
            <person name="Oliveira J.V."/>
            <person name="Vesth T.C."/>
            <person name="Visser J."/>
            <person name="Yu J.-H."/>
            <person name="Zhou M."/>
            <person name="Andersen M.R."/>
            <person name="Archer D.B."/>
            <person name="Baker S.E."/>
            <person name="Benoit I."/>
            <person name="Brakhage A.A."/>
            <person name="Braus G.H."/>
            <person name="Fischer R."/>
            <person name="Frisvad J.C."/>
            <person name="Goldman G.H."/>
            <person name="Houbraken J."/>
            <person name="Oakley B."/>
            <person name="Pocsi I."/>
            <person name="Scazzocchio C."/>
            <person name="Seiboth B."/>
            <person name="vanKuyk P.A."/>
            <person name="Wortman J."/>
            <person name="Dyer P.S."/>
            <person name="Grigoriev I.V."/>
        </authorList>
    </citation>
    <scope>NUCLEOTIDE SEQUENCE [LARGE SCALE GENOMIC DNA]</scope>
    <source>
        <strain evidence="4">ATCC 16872 / CBS 172.66 / WB 5094</strain>
    </source>
</reference>
<dbReference type="PRINTS" id="PR01543">
    <property type="entry name" value="ANATRNSFRASE"/>
</dbReference>
<dbReference type="Pfam" id="PF00797">
    <property type="entry name" value="Acetyltransf_2"/>
    <property type="match status" value="1"/>
</dbReference>
<name>A0A1L9X764_ASPA1</name>